<protein>
    <submittedName>
        <fullName evidence="1">Uncharacterized protein</fullName>
    </submittedName>
</protein>
<dbReference type="Proteomes" id="UP001055439">
    <property type="component" value="Chromosome 9"/>
</dbReference>
<organism evidence="1 2">
    <name type="scientific">Musa troglodytarum</name>
    <name type="common">fe'i banana</name>
    <dbReference type="NCBI Taxonomy" id="320322"/>
    <lineage>
        <taxon>Eukaryota</taxon>
        <taxon>Viridiplantae</taxon>
        <taxon>Streptophyta</taxon>
        <taxon>Embryophyta</taxon>
        <taxon>Tracheophyta</taxon>
        <taxon>Spermatophyta</taxon>
        <taxon>Magnoliopsida</taxon>
        <taxon>Liliopsida</taxon>
        <taxon>Zingiberales</taxon>
        <taxon>Musaceae</taxon>
        <taxon>Musa</taxon>
    </lineage>
</organism>
<sequence>MIPSVNGKQLMGRSLKWEQLWGFREHIVCDIENLLLAPEWVAITEWGQRCDIAFGQYTCPGGLHQLLRVGIHKSFSRIPRLVNMACL</sequence>
<name>A0A9E7LEP1_9LILI</name>
<evidence type="ECO:0000313" key="2">
    <source>
        <dbReference type="Proteomes" id="UP001055439"/>
    </source>
</evidence>
<accession>A0A9E7LEP1</accession>
<reference evidence="1" key="1">
    <citation type="submission" date="2022-05" db="EMBL/GenBank/DDBJ databases">
        <title>The Musa troglodytarum L. genome provides insights into the mechanism of non-climacteric behaviour and enrichment of carotenoids.</title>
        <authorList>
            <person name="Wang J."/>
        </authorList>
    </citation>
    <scope>NUCLEOTIDE SEQUENCE</scope>
    <source>
        <tissue evidence="1">Leaf</tissue>
    </source>
</reference>
<keyword evidence="2" id="KW-1185">Reference proteome</keyword>
<proteinExistence type="predicted"/>
<dbReference type="EMBL" id="CP097511">
    <property type="protein sequence ID" value="URE47945.1"/>
    <property type="molecule type" value="Genomic_DNA"/>
</dbReference>
<dbReference type="AlphaFoldDB" id="A0A9E7LEP1"/>
<gene>
    <name evidence="1" type="ORF">MUK42_33081</name>
</gene>
<evidence type="ECO:0000313" key="1">
    <source>
        <dbReference type="EMBL" id="URE47945.1"/>
    </source>
</evidence>